<dbReference type="AlphaFoldDB" id="A0A3D8TSU4"/>
<keyword evidence="1" id="KW-0805">Transcription regulation</keyword>
<dbReference type="InterPro" id="IPR036388">
    <property type="entry name" value="WH-like_DNA-bd_sf"/>
</dbReference>
<sequence>MNNGRLFGIIYHLLNTKRTTSSELAELFEVSKRTIYRDLNALSSLGIPVYTESGRNGGVYLLDQFVLNNILLSKKEQENLLLALKGIESITPKISQEAYSKLQSLFKLPFDNWLEVDFSPWYREGKDTPFELLKSGILDKKQIEFEYIGSTNQCEKRICNPLKLVFKSQTWYLQAFCTNREDFRIFKINRMKSIRIRDESFEPIPIPKIAAPKMDSKHISLSLAFSKEILYRVFDEFDHADITVQPDGTAIVSIAMPDQNWLVHYLLSYGKHMRILSPDYLKLRLKHEMDEILSNYSIRD</sequence>
<keyword evidence="2" id="KW-0804">Transcription</keyword>
<dbReference type="InterPro" id="IPR057727">
    <property type="entry name" value="WCX_dom"/>
</dbReference>
<reference evidence="5" key="1">
    <citation type="submission" date="2015-04" db="EMBL/GenBank/DDBJ databases">
        <authorList>
            <person name="Schardt J."/>
            <person name="Mueller-Herbst S."/>
            <person name="Scherer S."/>
            <person name="Huptas C."/>
        </authorList>
    </citation>
    <scope>NUCLEOTIDE SEQUENCE [LARGE SCALE GENOMIC DNA]</scope>
    <source>
        <strain evidence="5">Kiel-L1</strain>
    </source>
</reference>
<evidence type="ECO:0000256" key="2">
    <source>
        <dbReference type="ARBA" id="ARBA00023163"/>
    </source>
</evidence>
<evidence type="ECO:0000259" key="3">
    <source>
        <dbReference type="PROSITE" id="PS51000"/>
    </source>
</evidence>
<dbReference type="InterPro" id="IPR026881">
    <property type="entry name" value="WYL_dom"/>
</dbReference>
<dbReference type="InterPro" id="IPR028349">
    <property type="entry name" value="PafC-like"/>
</dbReference>
<dbReference type="Pfam" id="PF25583">
    <property type="entry name" value="WCX"/>
    <property type="match status" value="1"/>
</dbReference>
<dbReference type="PIRSF" id="PIRSF016838">
    <property type="entry name" value="PafC"/>
    <property type="match status" value="1"/>
</dbReference>
<dbReference type="PROSITE" id="PS51000">
    <property type="entry name" value="HTH_DEOR_2"/>
    <property type="match status" value="1"/>
</dbReference>
<feature type="domain" description="HTH deoR-type" evidence="3">
    <location>
        <begin position="2"/>
        <end position="57"/>
    </location>
</feature>
<dbReference type="InterPro" id="IPR013196">
    <property type="entry name" value="HTH_11"/>
</dbReference>
<comment type="caution">
    <text evidence="4">The sequence shown here is derived from an EMBL/GenBank/DDBJ whole genome shotgun (WGS) entry which is preliminary data.</text>
</comment>
<dbReference type="PANTHER" id="PTHR34580:SF1">
    <property type="entry name" value="PROTEIN PAFC"/>
    <property type="match status" value="1"/>
</dbReference>
<accession>A0A3D8TSU4</accession>
<dbReference type="InterPro" id="IPR036390">
    <property type="entry name" value="WH_DNA-bd_sf"/>
</dbReference>
<name>A0A3D8TSU4_9LIST</name>
<dbReference type="InterPro" id="IPR001034">
    <property type="entry name" value="DeoR_HTH"/>
</dbReference>
<keyword evidence="5" id="KW-1185">Reference proteome</keyword>
<dbReference type="SUPFAM" id="SSF46785">
    <property type="entry name" value="Winged helix' DNA-binding domain"/>
    <property type="match status" value="1"/>
</dbReference>
<dbReference type="PANTHER" id="PTHR34580">
    <property type="match status" value="1"/>
</dbReference>
<dbReference type="Pfam" id="PF08279">
    <property type="entry name" value="HTH_11"/>
    <property type="match status" value="1"/>
</dbReference>
<dbReference type="Gene3D" id="1.10.10.10">
    <property type="entry name" value="Winged helix-like DNA-binding domain superfamily/Winged helix DNA-binding domain"/>
    <property type="match status" value="1"/>
</dbReference>
<dbReference type="EMBL" id="LARY01000001">
    <property type="protein sequence ID" value="RDX02010.1"/>
    <property type="molecule type" value="Genomic_DNA"/>
</dbReference>
<dbReference type="GO" id="GO:0003700">
    <property type="term" value="F:DNA-binding transcription factor activity"/>
    <property type="evidence" value="ECO:0007669"/>
    <property type="project" value="InterPro"/>
</dbReference>
<gene>
    <name evidence="4" type="ORF">UR08_00190</name>
</gene>
<evidence type="ECO:0000256" key="1">
    <source>
        <dbReference type="ARBA" id="ARBA00023015"/>
    </source>
</evidence>
<dbReference type="InterPro" id="IPR051534">
    <property type="entry name" value="CBASS_pafABC_assoc_protein"/>
</dbReference>
<evidence type="ECO:0000313" key="4">
    <source>
        <dbReference type="EMBL" id="RDX02010.1"/>
    </source>
</evidence>
<dbReference type="Proteomes" id="UP000257055">
    <property type="component" value="Unassembled WGS sequence"/>
</dbReference>
<proteinExistence type="predicted"/>
<dbReference type="Pfam" id="PF13280">
    <property type="entry name" value="WYL"/>
    <property type="match status" value="1"/>
</dbReference>
<evidence type="ECO:0000313" key="5">
    <source>
        <dbReference type="Proteomes" id="UP000257055"/>
    </source>
</evidence>
<dbReference type="RefSeq" id="WP_115751668.1">
    <property type="nucleotide sequence ID" value="NZ_LARY01000001.1"/>
</dbReference>
<organism evidence="4 5">
    <name type="scientific">Listeria kieliensis</name>
    <dbReference type="NCBI Taxonomy" id="1621700"/>
    <lineage>
        <taxon>Bacteria</taxon>
        <taxon>Bacillati</taxon>
        <taxon>Bacillota</taxon>
        <taxon>Bacilli</taxon>
        <taxon>Bacillales</taxon>
        <taxon>Listeriaceae</taxon>
        <taxon>Listeria</taxon>
    </lineage>
</organism>
<dbReference type="PROSITE" id="PS52050">
    <property type="entry name" value="WYL"/>
    <property type="match status" value="1"/>
</dbReference>
<protein>
    <submittedName>
        <fullName evidence="4">Transcriptional regulator</fullName>
    </submittedName>
</protein>